<evidence type="ECO:0000256" key="3">
    <source>
        <dbReference type="ARBA" id="ARBA00022475"/>
    </source>
</evidence>
<evidence type="ECO:0000256" key="1">
    <source>
        <dbReference type="ARBA" id="ARBA00004651"/>
    </source>
</evidence>
<keyword evidence="2" id="KW-0813">Transport</keyword>
<keyword evidence="6 7" id="KW-0472">Membrane</keyword>
<name>A0ABY1QNS4_9BACT</name>
<accession>A0ABY1QNS4</accession>
<dbReference type="PIRSF" id="PIRSF031773">
    <property type="entry name" value="DevC"/>
    <property type="match status" value="1"/>
</dbReference>
<evidence type="ECO:0000256" key="7">
    <source>
        <dbReference type="SAM" id="Phobius"/>
    </source>
</evidence>
<reference evidence="9 10" key="1">
    <citation type="submission" date="2017-05" db="EMBL/GenBank/DDBJ databases">
        <authorList>
            <person name="Varghese N."/>
            <person name="Submissions S."/>
        </authorList>
    </citation>
    <scope>NUCLEOTIDE SEQUENCE [LARGE SCALE GENOMIC DNA]</scope>
    <source>
        <strain evidence="9 10">DSM 25457</strain>
    </source>
</reference>
<evidence type="ECO:0000256" key="2">
    <source>
        <dbReference type="ARBA" id="ARBA00022448"/>
    </source>
</evidence>
<feature type="transmembrane region" description="Helical" evidence="7">
    <location>
        <begin position="317"/>
        <end position="348"/>
    </location>
</feature>
<feature type="domain" description="ABC3 transporter permease C-terminal" evidence="8">
    <location>
        <begin position="280"/>
        <end position="390"/>
    </location>
</feature>
<evidence type="ECO:0000313" key="10">
    <source>
        <dbReference type="Proteomes" id="UP001158067"/>
    </source>
</evidence>
<dbReference type="InterPro" id="IPR005891">
    <property type="entry name" value="DevC"/>
</dbReference>
<comment type="subcellular location">
    <subcellularLocation>
        <location evidence="1">Cell membrane</location>
        <topology evidence="1">Multi-pass membrane protein</topology>
    </subcellularLocation>
</comment>
<gene>
    <name evidence="9" type="ORF">SAMN06265222_12148</name>
</gene>
<sequence>MIRRTPLAWKNLVHAPRRLLLATAGVGFAAVLMFTQNGFKNALLDSPIAIIKKLDCDLVAVSTARYMLSVDQRFPRNLLRRALADPAVDAVEPVLIERLLAQVRVAGHPARAIRVISVPNSPGWLDIDNLEKSRAKIQPAGTALVDRQSRVEYQFEWDANGQPKKQVVELAKKRIRLVGTIQLGTDFANEGTLMVREQAFADYFPIRGSGKPLEVVDVGMIRLKGDGAPSPEKLAAVANRLEALAEGQWVVMTPKQLETRETEFWKSQTPVGKIFSIGTLMGFIVGVIICYQILYTSLQDAMPEFATLKAMGYPNRFFVGLVTQQSVLLSLFGFIPALIVTFGLYWSVEWFSGLPMRLNVMRAGMVLLLTTAMCLTSGMLALRKLLRADPASLF</sequence>
<dbReference type="PANTHER" id="PTHR43738:SF1">
    <property type="entry name" value="HEMIN TRANSPORT SYSTEM PERMEASE PROTEIN HRTB-RELATED"/>
    <property type="match status" value="1"/>
</dbReference>
<evidence type="ECO:0000256" key="6">
    <source>
        <dbReference type="ARBA" id="ARBA00023136"/>
    </source>
</evidence>
<dbReference type="PANTHER" id="PTHR43738">
    <property type="entry name" value="ABC TRANSPORTER, MEMBRANE PROTEIN"/>
    <property type="match status" value="1"/>
</dbReference>
<evidence type="ECO:0000259" key="8">
    <source>
        <dbReference type="Pfam" id="PF02687"/>
    </source>
</evidence>
<dbReference type="InterPro" id="IPR003838">
    <property type="entry name" value="ABC3_permease_C"/>
</dbReference>
<keyword evidence="3" id="KW-1003">Cell membrane</keyword>
<dbReference type="Pfam" id="PF02687">
    <property type="entry name" value="FtsX"/>
    <property type="match status" value="1"/>
</dbReference>
<dbReference type="InterPro" id="IPR051125">
    <property type="entry name" value="ABC-4/HrtB_transporter"/>
</dbReference>
<feature type="transmembrane region" description="Helical" evidence="7">
    <location>
        <begin position="360"/>
        <end position="382"/>
    </location>
</feature>
<keyword evidence="10" id="KW-1185">Reference proteome</keyword>
<organism evidence="9 10">
    <name type="scientific">Neorhodopirellula lusitana</name>
    <dbReference type="NCBI Taxonomy" id="445327"/>
    <lineage>
        <taxon>Bacteria</taxon>
        <taxon>Pseudomonadati</taxon>
        <taxon>Planctomycetota</taxon>
        <taxon>Planctomycetia</taxon>
        <taxon>Pirellulales</taxon>
        <taxon>Pirellulaceae</taxon>
        <taxon>Neorhodopirellula</taxon>
    </lineage>
</organism>
<evidence type="ECO:0000256" key="5">
    <source>
        <dbReference type="ARBA" id="ARBA00022989"/>
    </source>
</evidence>
<keyword evidence="4 7" id="KW-0812">Transmembrane</keyword>
<dbReference type="Proteomes" id="UP001158067">
    <property type="component" value="Unassembled WGS sequence"/>
</dbReference>
<evidence type="ECO:0000256" key="4">
    <source>
        <dbReference type="ARBA" id="ARBA00022692"/>
    </source>
</evidence>
<dbReference type="EMBL" id="FXUG01000021">
    <property type="protein sequence ID" value="SMP76454.1"/>
    <property type="molecule type" value="Genomic_DNA"/>
</dbReference>
<keyword evidence="5 7" id="KW-1133">Transmembrane helix</keyword>
<feature type="transmembrane region" description="Helical" evidence="7">
    <location>
        <begin position="274"/>
        <end position="296"/>
    </location>
</feature>
<protein>
    <submittedName>
        <fullName evidence="9">ABC transport system permease protein</fullName>
    </submittedName>
</protein>
<proteinExistence type="predicted"/>
<dbReference type="RefSeq" id="WP_283435221.1">
    <property type="nucleotide sequence ID" value="NZ_FXUG01000021.1"/>
</dbReference>
<comment type="caution">
    <text evidence="9">The sequence shown here is derived from an EMBL/GenBank/DDBJ whole genome shotgun (WGS) entry which is preliminary data.</text>
</comment>
<evidence type="ECO:0000313" key="9">
    <source>
        <dbReference type="EMBL" id="SMP76454.1"/>
    </source>
</evidence>